<reference evidence="6" key="3">
    <citation type="submission" date="2015-04" db="EMBL/GenBank/DDBJ databases">
        <authorList>
            <consortium name="FlyBase"/>
        </authorList>
    </citation>
    <scope>NUCLEOTIDE SEQUENCE</scope>
    <source>
        <strain evidence="6">W501</strain>
    </source>
</reference>
<dbReference type="Gene3D" id="2.30.39.10">
    <property type="entry name" value="Alpha-1-antitrypsin, domain 1"/>
    <property type="match status" value="1"/>
</dbReference>
<dbReference type="EMBL" id="CM002911">
    <property type="protein sequence ID" value="KMY94472.1"/>
    <property type="molecule type" value="Genomic_DNA"/>
</dbReference>
<dbReference type="PANTHER" id="PTHR11461">
    <property type="entry name" value="SERINE PROTEASE INHIBITOR, SERPIN"/>
    <property type="match status" value="1"/>
</dbReference>
<feature type="domain" description="Serpin" evidence="5">
    <location>
        <begin position="26"/>
        <end position="379"/>
    </location>
</feature>
<dbReference type="AlphaFoldDB" id="A0A0J9RET0"/>
<name>A0A0J9RET0_DROSI</name>
<dbReference type="InterPro" id="IPR036186">
    <property type="entry name" value="Serpin_sf"/>
</dbReference>
<keyword evidence="1" id="KW-0646">Protease inhibitor</keyword>
<dbReference type="Proteomes" id="UP000035880">
    <property type="component" value="Chromosome 2R"/>
</dbReference>
<dbReference type="InterPro" id="IPR042185">
    <property type="entry name" value="Serpin_sf_2"/>
</dbReference>
<feature type="signal peptide" evidence="4">
    <location>
        <begin position="1"/>
        <end position="16"/>
    </location>
</feature>
<dbReference type="OrthoDB" id="7833752at2759"/>
<keyword evidence="2" id="KW-0722">Serine protease inhibitor</keyword>
<protein>
    <recommendedName>
        <fullName evidence="5">Serpin domain-containing protein</fullName>
    </recommendedName>
</protein>
<dbReference type="SMART" id="SM00093">
    <property type="entry name" value="SERPIN"/>
    <property type="match status" value="1"/>
</dbReference>
<dbReference type="InterPro" id="IPR023796">
    <property type="entry name" value="Serpin_dom"/>
</dbReference>
<evidence type="ECO:0000313" key="6">
    <source>
        <dbReference type="EMBL" id="KMY94472.1"/>
    </source>
</evidence>
<dbReference type="SUPFAM" id="SSF56574">
    <property type="entry name" value="Serpins"/>
    <property type="match status" value="1"/>
</dbReference>
<dbReference type="InterPro" id="IPR042178">
    <property type="entry name" value="Serpin_sf_1"/>
</dbReference>
<feature type="chain" id="PRO_5005321342" description="Serpin domain-containing protein" evidence="4">
    <location>
        <begin position="17"/>
        <end position="379"/>
    </location>
</feature>
<dbReference type="GO" id="GO:0005615">
    <property type="term" value="C:extracellular space"/>
    <property type="evidence" value="ECO:0007669"/>
    <property type="project" value="InterPro"/>
</dbReference>
<evidence type="ECO:0000256" key="1">
    <source>
        <dbReference type="ARBA" id="ARBA00022690"/>
    </source>
</evidence>
<dbReference type="Gene3D" id="3.30.497.10">
    <property type="entry name" value="Antithrombin, subunit I, domain 2"/>
    <property type="match status" value="1"/>
</dbReference>
<dbReference type="KEGG" id="dsi:Dsimw501_GD25493"/>
<gene>
    <name evidence="6" type="primary">Dsim\GD25493</name>
    <name evidence="6" type="ORF">Dsimw501_GD25493</name>
</gene>
<organism evidence="6">
    <name type="scientific">Drosophila simulans</name>
    <name type="common">Fruit fly</name>
    <dbReference type="NCBI Taxonomy" id="7240"/>
    <lineage>
        <taxon>Eukaryota</taxon>
        <taxon>Metazoa</taxon>
        <taxon>Ecdysozoa</taxon>
        <taxon>Arthropoda</taxon>
        <taxon>Hexapoda</taxon>
        <taxon>Insecta</taxon>
        <taxon>Pterygota</taxon>
        <taxon>Neoptera</taxon>
        <taxon>Endopterygota</taxon>
        <taxon>Diptera</taxon>
        <taxon>Brachycera</taxon>
        <taxon>Muscomorpha</taxon>
        <taxon>Ephydroidea</taxon>
        <taxon>Drosophilidae</taxon>
        <taxon>Drosophila</taxon>
        <taxon>Sophophora</taxon>
    </lineage>
</organism>
<reference evidence="6" key="1">
    <citation type="journal article" date="2013" name="Genome Res.">
        <title>A second-generation assembly of the Drosophila simulans genome provides new insights into patterns of lineage-specific divergence.</title>
        <authorList>
            <person name="Hu T.T."/>
            <person name="Eisen M.B."/>
            <person name="Thornton K.R."/>
            <person name="Andolfatto P."/>
        </authorList>
    </citation>
    <scope>NUCLEOTIDE SEQUENCE [LARGE SCALE GENOMIC DNA]</scope>
    <source>
        <strain evidence="6">W501</strain>
    </source>
</reference>
<dbReference type="GO" id="GO:0004867">
    <property type="term" value="F:serine-type endopeptidase inhibitor activity"/>
    <property type="evidence" value="ECO:0007669"/>
    <property type="project" value="UniProtKB-KW"/>
</dbReference>
<keyword evidence="4" id="KW-0732">Signal</keyword>
<accession>A0A0J9RET0</accession>
<dbReference type="PANTHER" id="PTHR11461:SF372">
    <property type="entry name" value="ACCESSORY GLAND PROTEIN ACP76A-RELATED"/>
    <property type="match status" value="1"/>
</dbReference>
<evidence type="ECO:0000256" key="3">
    <source>
        <dbReference type="RuleBase" id="RU000411"/>
    </source>
</evidence>
<dbReference type="InterPro" id="IPR000215">
    <property type="entry name" value="Serpin_fam"/>
</dbReference>
<evidence type="ECO:0000259" key="5">
    <source>
        <dbReference type="SMART" id="SM00093"/>
    </source>
</evidence>
<sequence>MYVLLLILLGISRYRAHKNSQLPDGFYAAIVNSFSNRNIMFSTEMIRSSMLFIYVGVEEGESEQIRNAMHYRGTHLSDYKPKTQKIFVMSAQKAPVAKSVTRFYVRLNMKMSTEYRVFMRHTEGRARNIAFVREKLDEVNTFYSHEMGEQIGQVVKESCWKPNNQGLLINAVFFNLSWARTFNSEATYPREFRVNAARSVMIPMMHEDSKFAFGILGNLKATAVLVPFSQGDLQMLLIKPDQPDGLAALQMSLQAMNILSVARNLTMMDVFVGIPKFKIHSDLELSPAFEKMGIKDIFKPSKSFSTLLHRNTNFQIDGVIHVVTFEFQEQGIGTPSTDVGNGSLTHTFNGVKYFLATHPFAFYIIDNTSIFFAGHVTSF</sequence>
<evidence type="ECO:0000256" key="2">
    <source>
        <dbReference type="ARBA" id="ARBA00022900"/>
    </source>
</evidence>
<evidence type="ECO:0000256" key="4">
    <source>
        <dbReference type="SAM" id="SignalP"/>
    </source>
</evidence>
<proteinExistence type="inferred from homology"/>
<dbReference type="Bgee" id="FBgn0045657">
    <property type="expression patterns" value="Expressed in male reproductive system and 2 other cell types or tissues"/>
</dbReference>
<reference evidence="6" key="2">
    <citation type="submission" date="2014-06" db="EMBL/GenBank/DDBJ databases">
        <authorList>
            <person name="Hu T."/>
            <person name="Eisen M.B."/>
            <person name="Thornton K.R."/>
            <person name="Andolfatto P."/>
        </authorList>
    </citation>
    <scope>NUCLEOTIDE SEQUENCE</scope>
    <source>
        <strain evidence="6">W501</strain>
    </source>
</reference>
<comment type="similarity">
    <text evidence="3">Belongs to the serpin family.</text>
</comment>
<dbReference type="Pfam" id="PF00079">
    <property type="entry name" value="Serpin"/>
    <property type="match status" value="1"/>
</dbReference>